<dbReference type="eggNOG" id="COG5434">
    <property type="taxonomic scope" value="Bacteria"/>
</dbReference>
<proteinExistence type="predicted"/>
<dbReference type="InterPro" id="IPR012334">
    <property type="entry name" value="Pectin_lyas_fold"/>
</dbReference>
<keyword evidence="3" id="KW-1185">Reference proteome</keyword>
<dbReference type="InterPro" id="IPR006626">
    <property type="entry name" value="PbH1"/>
</dbReference>
<organism evidence="2 3">
    <name type="scientific">Cystobacter fuscus (strain ATCC 25194 / DSM 2262 / NBRC 100088 / M29)</name>
    <dbReference type="NCBI Taxonomy" id="1242864"/>
    <lineage>
        <taxon>Bacteria</taxon>
        <taxon>Pseudomonadati</taxon>
        <taxon>Myxococcota</taxon>
        <taxon>Myxococcia</taxon>
        <taxon>Myxococcales</taxon>
        <taxon>Cystobacterineae</taxon>
        <taxon>Archangiaceae</taxon>
        <taxon>Cystobacter</taxon>
    </lineage>
</organism>
<dbReference type="InterPro" id="IPR013783">
    <property type="entry name" value="Ig-like_fold"/>
</dbReference>
<gene>
    <name evidence="2" type="ORF">D187_003248</name>
</gene>
<keyword evidence="1" id="KW-0732">Signal</keyword>
<dbReference type="SMART" id="SM00710">
    <property type="entry name" value="PbH1"/>
    <property type="match status" value="4"/>
</dbReference>
<comment type="caution">
    <text evidence="2">The sequence shown here is derived from an EMBL/GenBank/DDBJ whole genome shotgun (WGS) entry which is preliminary data.</text>
</comment>
<dbReference type="OrthoDB" id="4710199at2"/>
<feature type="chain" id="PRO_5004554746" evidence="1">
    <location>
        <begin position="25"/>
        <end position="610"/>
    </location>
</feature>
<dbReference type="EMBL" id="ANAH02000002">
    <property type="protein sequence ID" value="EPX64512.1"/>
    <property type="molecule type" value="Genomic_DNA"/>
</dbReference>
<dbReference type="Proteomes" id="UP000011682">
    <property type="component" value="Unassembled WGS sequence"/>
</dbReference>
<feature type="signal peptide" evidence="1">
    <location>
        <begin position="1"/>
        <end position="24"/>
    </location>
</feature>
<dbReference type="AlphaFoldDB" id="S9PPW0"/>
<name>S9PPW0_CYSF2</name>
<dbReference type="SUPFAM" id="SSF51126">
    <property type="entry name" value="Pectin lyase-like"/>
    <property type="match status" value="1"/>
</dbReference>
<reference evidence="2" key="1">
    <citation type="submission" date="2013-05" db="EMBL/GenBank/DDBJ databases">
        <title>Genome assembly of Cystobacter fuscus DSM 2262.</title>
        <authorList>
            <person name="Sharma G."/>
            <person name="Khatri I."/>
            <person name="Kaur C."/>
            <person name="Mayilraj S."/>
            <person name="Subramanian S."/>
        </authorList>
    </citation>
    <scope>NUCLEOTIDE SEQUENCE [LARGE SCALE GENOMIC DNA]</scope>
    <source>
        <strain evidence="2">DSM 2262</strain>
    </source>
</reference>
<dbReference type="Gene3D" id="2.60.40.10">
    <property type="entry name" value="Immunoglobulins"/>
    <property type="match status" value="1"/>
</dbReference>
<protein>
    <submittedName>
        <fullName evidence="2">Uncharacterized protein</fullName>
    </submittedName>
</protein>
<evidence type="ECO:0000256" key="1">
    <source>
        <dbReference type="SAM" id="SignalP"/>
    </source>
</evidence>
<evidence type="ECO:0000313" key="3">
    <source>
        <dbReference type="Proteomes" id="UP000011682"/>
    </source>
</evidence>
<dbReference type="Gene3D" id="2.160.20.10">
    <property type="entry name" value="Single-stranded right-handed beta-helix, Pectin lyase-like"/>
    <property type="match status" value="1"/>
</dbReference>
<sequence>MRLALPLSALALLALSACDPLSDAGGSPSAGETSGTERTLSLAVTSVTLTSPPANASVHGTVTLQARAEGPIQNIEFFRGTPPGTYLGRATLLDGVGTYSWNTDGLPRGAIDVFAKAWDAPAGQPANEWRSASVRLNLVSGTGWSPLSVMSVADPMNHGAVGNGTTDDLAALTATVNALPASGGIVYLPPGKSFRKTNLLTVTKNHVKFWAPNRQADINATVNGTRRRQSILCRGNTGCGFFGLKFRSDATERFDALEDNQISIDHASDVEVVGVEVTNSAATGLFFYGSQRHHVEGNYIHHTWADHIHHTQGATQSWVWDNFLFNEAPGTNELPHRGDDGIACVTYGVTSPRCGSMEWWNNAMLGSDWGRGYAVIGGDDIDIHHNWAIGVAGAGVIVASEGGYNSSSSQNITVRGNWITRGAHTIGHPGILVSGGNPAAEPLTHLRLNDNVSANNVSGQNYRAEGAYTDVVNTGLSQDVNALPSPLPTTASVRLRDTSILKTRDVSFVASASQRGLYRIHVRRNPSGTGFQQRFEYVVKGTAADMQSFLSARQAAGDTVVGSRLVGTSTYAVLLSPTPLTVPSTLSGVSFRALRAGDNDGSLRWLWALL</sequence>
<evidence type="ECO:0000313" key="2">
    <source>
        <dbReference type="EMBL" id="EPX64512.1"/>
    </source>
</evidence>
<dbReference type="PROSITE" id="PS51257">
    <property type="entry name" value="PROKAR_LIPOPROTEIN"/>
    <property type="match status" value="1"/>
</dbReference>
<dbReference type="RefSeq" id="WP_002622416.1">
    <property type="nucleotide sequence ID" value="NZ_ANAH02000002.1"/>
</dbReference>
<dbReference type="Pfam" id="PF17957">
    <property type="entry name" value="Big_7"/>
    <property type="match status" value="1"/>
</dbReference>
<accession>S9PPW0</accession>
<dbReference type="InterPro" id="IPR011050">
    <property type="entry name" value="Pectin_lyase_fold/virulence"/>
</dbReference>